<dbReference type="AlphaFoldDB" id="A0A5N4C2P5"/>
<reference evidence="1 2" key="1">
    <citation type="journal article" date="2019" name="Mol. Ecol. Resour.">
        <title>Improving Illumina assemblies with Hi-C and long reads: an example with the North African dromedary.</title>
        <authorList>
            <person name="Elbers J.P."/>
            <person name="Rogers M.F."/>
            <person name="Perelman P.L."/>
            <person name="Proskuryakova A.A."/>
            <person name="Serdyukova N.A."/>
            <person name="Johnson W.E."/>
            <person name="Horin P."/>
            <person name="Corander J."/>
            <person name="Murphy D."/>
            <person name="Burger P.A."/>
        </authorList>
    </citation>
    <scope>NUCLEOTIDE SEQUENCE [LARGE SCALE GENOMIC DNA]</scope>
    <source>
        <strain evidence="1">Drom800</strain>
        <tissue evidence="1">Blood</tissue>
    </source>
</reference>
<accession>A0A5N4C2P5</accession>
<dbReference type="EMBL" id="JWIN03000037">
    <property type="protein sequence ID" value="KAB1253152.1"/>
    <property type="molecule type" value="Genomic_DNA"/>
</dbReference>
<gene>
    <name evidence="1" type="ORF">Cadr_000002964</name>
</gene>
<organism evidence="1 2">
    <name type="scientific">Camelus dromedarius</name>
    <name type="common">Dromedary</name>
    <name type="synonym">Arabian camel</name>
    <dbReference type="NCBI Taxonomy" id="9838"/>
    <lineage>
        <taxon>Eukaryota</taxon>
        <taxon>Metazoa</taxon>
        <taxon>Chordata</taxon>
        <taxon>Craniata</taxon>
        <taxon>Vertebrata</taxon>
        <taxon>Euteleostomi</taxon>
        <taxon>Mammalia</taxon>
        <taxon>Eutheria</taxon>
        <taxon>Laurasiatheria</taxon>
        <taxon>Artiodactyla</taxon>
        <taxon>Tylopoda</taxon>
        <taxon>Camelidae</taxon>
        <taxon>Camelus</taxon>
    </lineage>
</organism>
<sequence>MFSDTKVGSKENFARSKGWFEKFMVHHDLETKSYVTVVPKKEPLDPAAPVLYLPQLQKMTEEKDDISTLILGAVETHALKALNNPTCLLEEQEPTDADVSCTFRILEPLDQCLIWPFKKTSAKLMYNVVLQNLTKIPLPEDLSAWDSYTITDAVFLMKEALDILTEPFVNVTLEIWLERVKYLSVTFPEDRLFGSRTTYG</sequence>
<dbReference type="Proteomes" id="UP000299084">
    <property type="component" value="Unassembled WGS sequence"/>
</dbReference>
<comment type="caution">
    <text evidence="1">The sequence shown here is derived from an EMBL/GenBank/DDBJ whole genome shotgun (WGS) entry which is preliminary data.</text>
</comment>
<name>A0A5N4C2P5_CAMDR</name>
<proteinExistence type="predicted"/>
<evidence type="ECO:0000313" key="1">
    <source>
        <dbReference type="EMBL" id="KAB1253152.1"/>
    </source>
</evidence>
<protein>
    <recommendedName>
        <fullName evidence="3">HTH CENPB-type domain-containing protein</fullName>
    </recommendedName>
</protein>
<keyword evidence="2" id="KW-1185">Reference proteome</keyword>
<evidence type="ECO:0000313" key="2">
    <source>
        <dbReference type="Proteomes" id="UP000299084"/>
    </source>
</evidence>
<evidence type="ECO:0008006" key="3">
    <source>
        <dbReference type="Google" id="ProtNLM"/>
    </source>
</evidence>